<dbReference type="OrthoDB" id="6614653at2759"/>
<dbReference type="SUPFAM" id="SSF51197">
    <property type="entry name" value="Clavaminate synthase-like"/>
    <property type="match status" value="1"/>
</dbReference>
<keyword evidence="4 5" id="KW-0408">Iron</keyword>
<evidence type="ECO:0000256" key="6">
    <source>
        <dbReference type="SAM" id="MobiDB-lite"/>
    </source>
</evidence>
<feature type="region of interest" description="Disordered" evidence="6">
    <location>
        <begin position="201"/>
        <end position="270"/>
    </location>
</feature>
<name>A0A139AIH3_GONPJ</name>
<dbReference type="PROSITE" id="PS51471">
    <property type="entry name" value="FE2OG_OXY"/>
    <property type="match status" value="1"/>
</dbReference>
<feature type="domain" description="Fe2OG dioxygenase" evidence="7">
    <location>
        <begin position="368"/>
        <end position="501"/>
    </location>
</feature>
<evidence type="ECO:0000256" key="2">
    <source>
        <dbReference type="ARBA" id="ARBA00022964"/>
    </source>
</evidence>
<dbReference type="Proteomes" id="UP000070544">
    <property type="component" value="Unassembled WGS sequence"/>
</dbReference>
<dbReference type="GO" id="GO:0046872">
    <property type="term" value="F:metal ion binding"/>
    <property type="evidence" value="ECO:0007669"/>
    <property type="project" value="UniProtKB-KW"/>
</dbReference>
<reference evidence="8 9" key="1">
    <citation type="journal article" date="2015" name="Genome Biol. Evol.">
        <title>Phylogenomic analyses indicate that early fungi evolved digesting cell walls of algal ancestors of land plants.</title>
        <authorList>
            <person name="Chang Y."/>
            <person name="Wang S."/>
            <person name="Sekimoto S."/>
            <person name="Aerts A.L."/>
            <person name="Choi C."/>
            <person name="Clum A."/>
            <person name="LaButti K.M."/>
            <person name="Lindquist E.A."/>
            <person name="Yee Ngan C."/>
            <person name="Ohm R.A."/>
            <person name="Salamov A.A."/>
            <person name="Grigoriev I.V."/>
            <person name="Spatafora J.W."/>
            <person name="Berbee M.L."/>
        </authorList>
    </citation>
    <scope>NUCLEOTIDE SEQUENCE [LARGE SCALE GENOMIC DNA]</scope>
    <source>
        <strain evidence="8 9">JEL478</strain>
    </source>
</reference>
<evidence type="ECO:0000259" key="7">
    <source>
        <dbReference type="PROSITE" id="PS51471"/>
    </source>
</evidence>
<dbReference type="PANTHER" id="PTHR16557">
    <property type="entry name" value="ALKYLATED DNA REPAIR PROTEIN ALKB-RELATED"/>
    <property type="match status" value="1"/>
</dbReference>
<dbReference type="PANTHER" id="PTHR16557:SF2">
    <property type="entry name" value="NUCLEIC ACID DIOXYGENASE ALKBH1"/>
    <property type="match status" value="1"/>
</dbReference>
<keyword evidence="3" id="KW-0560">Oxidoreductase</keyword>
<proteinExistence type="predicted"/>
<keyword evidence="9" id="KW-1185">Reference proteome</keyword>
<evidence type="ECO:0000313" key="8">
    <source>
        <dbReference type="EMBL" id="KXS16587.1"/>
    </source>
</evidence>
<dbReference type="InterPro" id="IPR027450">
    <property type="entry name" value="AlkB-like"/>
</dbReference>
<protein>
    <recommendedName>
        <fullName evidence="7">Fe2OG dioxygenase domain-containing protein</fullName>
    </recommendedName>
</protein>
<keyword evidence="1 5" id="KW-0479">Metal-binding</keyword>
<sequence>MPPPPAPDIPPDINATSRLARRHKPNPPPPAPSYTPFRVAEKHFKRRDRPVDLSGVIDMRRLEEWVGRGMLEEVVLGSASVGREDLPKGPSNPSSDPAPAPDLRLSSPHFGWLDASAGASPGPPPRAFTVPGFPGMVLIQSPFHPRGEREVVKKCVREYTRAPNVTNLDTHWDIRKTAHTVCFPGAGLWDLREKEARGELPPDFTIPLRKVEPAGSGQDAGRGSGSGSGDGGSDSQPQAGTDEAHSSGPVSVDDTSDTPSGPGVVEAYLLLPNPPSTPANYLRPLPPSALLDSRIRWTSIGLYYDWTTKEYVGLSTSGSAGGGTGGGARILDGAPPVPVEISDISRAVVGFPGIREIVMGGKDAEMYEPQGGIVNYYGLKDTLMAHQDRSEADGESPLVSISFGSTGIFLVGGATKDSPPIAIFLRSGDIVVLSGPTRRSFHGLPRVLPSTLPSYFFRDPADAPDRDGEWDLIADFMTNEAEQVRNGGVGRRINVNVRQVC</sequence>
<evidence type="ECO:0000256" key="5">
    <source>
        <dbReference type="PIRSR" id="PIRSR604574-2"/>
    </source>
</evidence>
<dbReference type="Gene3D" id="2.60.120.590">
    <property type="entry name" value="Alpha-ketoglutarate-dependent dioxygenase AlkB-like"/>
    <property type="match status" value="1"/>
</dbReference>
<dbReference type="GO" id="GO:0005737">
    <property type="term" value="C:cytoplasm"/>
    <property type="evidence" value="ECO:0007669"/>
    <property type="project" value="TreeGrafter"/>
</dbReference>
<evidence type="ECO:0000313" key="9">
    <source>
        <dbReference type="Proteomes" id="UP000070544"/>
    </source>
</evidence>
<accession>A0A139AIH3</accession>
<feature type="region of interest" description="Disordered" evidence="6">
    <location>
        <begin position="82"/>
        <end position="127"/>
    </location>
</feature>
<dbReference type="OMA" id="NYYQYKD"/>
<dbReference type="InterPro" id="IPR037151">
    <property type="entry name" value="AlkB-like_sf"/>
</dbReference>
<organism evidence="8 9">
    <name type="scientific">Gonapodya prolifera (strain JEL478)</name>
    <name type="common">Monoblepharis prolifera</name>
    <dbReference type="NCBI Taxonomy" id="1344416"/>
    <lineage>
        <taxon>Eukaryota</taxon>
        <taxon>Fungi</taxon>
        <taxon>Fungi incertae sedis</taxon>
        <taxon>Chytridiomycota</taxon>
        <taxon>Chytridiomycota incertae sedis</taxon>
        <taxon>Monoblepharidomycetes</taxon>
        <taxon>Monoblepharidales</taxon>
        <taxon>Gonapodyaceae</taxon>
        <taxon>Gonapodya</taxon>
    </lineage>
</organism>
<feature type="compositionally biased region" description="Pro residues" evidence="6">
    <location>
        <begin position="1"/>
        <end position="10"/>
    </location>
</feature>
<keyword evidence="2" id="KW-0223">Dioxygenase</keyword>
<dbReference type="STRING" id="1344416.A0A139AIH3"/>
<dbReference type="GO" id="GO:0051213">
    <property type="term" value="F:dioxygenase activity"/>
    <property type="evidence" value="ECO:0007669"/>
    <property type="project" value="UniProtKB-KW"/>
</dbReference>
<dbReference type="InterPro" id="IPR005123">
    <property type="entry name" value="Oxoglu/Fe-dep_dioxygenase_dom"/>
</dbReference>
<evidence type="ECO:0000256" key="3">
    <source>
        <dbReference type="ARBA" id="ARBA00023002"/>
    </source>
</evidence>
<dbReference type="EMBL" id="KQ965751">
    <property type="protein sequence ID" value="KXS16587.1"/>
    <property type="molecule type" value="Genomic_DNA"/>
</dbReference>
<gene>
    <name evidence="8" type="ORF">M427DRAFT_55247</name>
</gene>
<dbReference type="Pfam" id="PF13532">
    <property type="entry name" value="2OG-FeII_Oxy_2"/>
    <property type="match status" value="1"/>
</dbReference>
<feature type="binding site" evidence="5">
    <location>
        <position position="388"/>
    </location>
    <ligand>
        <name>Fe cation</name>
        <dbReference type="ChEBI" id="CHEBI:24875"/>
        <note>catalytic</note>
    </ligand>
</feature>
<evidence type="ECO:0000256" key="4">
    <source>
        <dbReference type="ARBA" id="ARBA00023004"/>
    </source>
</evidence>
<comment type="cofactor">
    <cofactor evidence="5">
        <name>Fe(2+)</name>
        <dbReference type="ChEBI" id="CHEBI:29033"/>
    </cofactor>
    <text evidence="5">Binds 1 Fe(2+) ion per subunit.</text>
</comment>
<evidence type="ECO:0000256" key="1">
    <source>
        <dbReference type="ARBA" id="ARBA00022723"/>
    </source>
</evidence>
<feature type="region of interest" description="Disordered" evidence="6">
    <location>
        <begin position="1"/>
        <end position="50"/>
    </location>
</feature>
<feature type="compositionally biased region" description="Gly residues" evidence="6">
    <location>
        <begin position="218"/>
        <end position="232"/>
    </location>
</feature>
<dbReference type="GO" id="GO:0005634">
    <property type="term" value="C:nucleus"/>
    <property type="evidence" value="ECO:0007669"/>
    <property type="project" value="TreeGrafter"/>
</dbReference>
<feature type="binding site" evidence="5">
    <location>
        <position position="442"/>
    </location>
    <ligand>
        <name>Fe cation</name>
        <dbReference type="ChEBI" id="CHEBI:24875"/>
        <note>catalytic</note>
    </ligand>
</feature>
<feature type="binding site" evidence="5">
    <location>
        <position position="386"/>
    </location>
    <ligand>
        <name>Fe cation</name>
        <dbReference type="ChEBI" id="CHEBI:24875"/>
        <note>catalytic</note>
    </ligand>
</feature>
<dbReference type="AlphaFoldDB" id="A0A139AIH3"/>
<dbReference type="InterPro" id="IPR004574">
    <property type="entry name" value="Alkb"/>
</dbReference>